<dbReference type="Proteomes" id="UP000265520">
    <property type="component" value="Unassembled WGS sequence"/>
</dbReference>
<keyword evidence="3" id="KW-1185">Reference proteome</keyword>
<evidence type="ECO:0000313" key="2">
    <source>
        <dbReference type="EMBL" id="MCI34233.1"/>
    </source>
</evidence>
<accession>A0A392RC80</accession>
<sequence>MRDQPITRADLKGTATFTTALTALNVQIAALAIQLNNNANNNINANNNNHNKNNLNRGGEPILVIR</sequence>
<feature type="non-terminal residue" evidence="2">
    <location>
        <position position="66"/>
    </location>
</feature>
<organism evidence="2 3">
    <name type="scientific">Trifolium medium</name>
    <dbReference type="NCBI Taxonomy" id="97028"/>
    <lineage>
        <taxon>Eukaryota</taxon>
        <taxon>Viridiplantae</taxon>
        <taxon>Streptophyta</taxon>
        <taxon>Embryophyta</taxon>
        <taxon>Tracheophyta</taxon>
        <taxon>Spermatophyta</taxon>
        <taxon>Magnoliopsida</taxon>
        <taxon>eudicotyledons</taxon>
        <taxon>Gunneridae</taxon>
        <taxon>Pentapetalae</taxon>
        <taxon>rosids</taxon>
        <taxon>fabids</taxon>
        <taxon>Fabales</taxon>
        <taxon>Fabaceae</taxon>
        <taxon>Papilionoideae</taxon>
        <taxon>50 kb inversion clade</taxon>
        <taxon>NPAAA clade</taxon>
        <taxon>Hologalegina</taxon>
        <taxon>IRL clade</taxon>
        <taxon>Trifolieae</taxon>
        <taxon>Trifolium</taxon>
    </lineage>
</organism>
<name>A0A392RC80_9FABA</name>
<evidence type="ECO:0000313" key="3">
    <source>
        <dbReference type="Proteomes" id="UP000265520"/>
    </source>
</evidence>
<comment type="caution">
    <text evidence="2">The sequence shown here is derived from an EMBL/GenBank/DDBJ whole genome shotgun (WGS) entry which is preliminary data.</text>
</comment>
<reference evidence="2 3" key="1">
    <citation type="journal article" date="2018" name="Front. Plant Sci.">
        <title>Red Clover (Trifolium pratense) and Zigzag Clover (T. medium) - A Picture of Genomic Similarities and Differences.</title>
        <authorList>
            <person name="Dluhosova J."/>
            <person name="Istvanek J."/>
            <person name="Nedelnik J."/>
            <person name="Repkova J."/>
        </authorList>
    </citation>
    <scope>NUCLEOTIDE SEQUENCE [LARGE SCALE GENOMIC DNA]</scope>
    <source>
        <strain evidence="3">cv. 10/8</strain>
        <tissue evidence="2">Leaf</tissue>
    </source>
</reference>
<protein>
    <submittedName>
        <fullName evidence="2">Uncharacterized protein</fullName>
    </submittedName>
</protein>
<feature type="compositionally biased region" description="Low complexity" evidence="1">
    <location>
        <begin position="44"/>
        <end position="56"/>
    </location>
</feature>
<dbReference type="EMBL" id="LXQA010211799">
    <property type="protein sequence ID" value="MCI34233.1"/>
    <property type="molecule type" value="Genomic_DNA"/>
</dbReference>
<proteinExistence type="predicted"/>
<dbReference type="AlphaFoldDB" id="A0A392RC80"/>
<feature type="region of interest" description="Disordered" evidence="1">
    <location>
        <begin position="44"/>
        <end position="66"/>
    </location>
</feature>
<evidence type="ECO:0000256" key="1">
    <source>
        <dbReference type="SAM" id="MobiDB-lite"/>
    </source>
</evidence>